<name>A0A395MBD8_9HYPO</name>
<feature type="compositionally biased region" description="Basic and acidic residues" evidence="1">
    <location>
        <begin position="115"/>
        <end position="147"/>
    </location>
</feature>
<evidence type="ECO:0000256" key="1">
    <source>
        <dbReference type="SAM" id="MobiDB-lite"/>
    </source>
</evidence>
<proteinExistence type="predicted"/>
<dbReference type="EMBL" id="PXXK01000362">
    <property type="protein sequence ID" value="RFN45227.1"/>
    <property type="molecule type" value="Genomic_DNA"/>
</dbReference>
<feature type="compositionally biased region" description="Low complexity" evidence="1">
    <location>
        <begin position="100"/>
        <end position="112"/>
    </location>
</feature>
<gene>
    <name evidence="2" type="ORF">FIE12Z_10508</name>
</gene>
<keyword evidence="3" id="KW-1185">Reference proteome</keyword>
<dbReference type="AlphaFoldDB" id="A0A395MBD8"/>
<feature type="region of interest" description="Disordered" evidence="1">
    <location>
        <begin position="1"/>
        <end position="147"/>
    </location>
</feature>
<protein>
    <submittedName>
        <fullName evidence="2">Uncharacterized protein</fullName>
    </submittedName>
</protein>
<evidence type="ECO:0000313" key="3">
    <source>
        <dbReference type="Proteomes" id="UP000265631"/>
    </source>
</evidence>
<dbReference type="Proteomes" id="UP000265631">
    <property type="component" value="Unassembled WGS sequence"/>
</dbReference>
<organism evidence="2 3">
    <name type="scientific">Fusarium flagelliforme</name>
    <dbReference type="NCBI Taxonomy" id="2675880"/>
    <lineage>
        <taxon>Eukaryota</taxon>
        <taxon>Fungi</taxon>
        <taxon>Dikarya</taxon>
        <taxon>Ascomycota</taxon>
        <taxon>Pezizomycotina</taxon>
        <taxon>Sordariomycetes</taxon>
        <taxon>Hypocreomycetidae</taxon>
        <taxon>Hypocreales</taxon>
        <taxon>Nectriaceae</taxon>
        <taxon>Fusarium</taxon>
        <taxon>Fusarium incarnatum-equiseti species complex</taxon>
    </lineage>
</organism>
<feature type="compositionally biased region" description="Basic and acidic residues" evidence="1">
    <location>
        <begin position="1"/>
        <end position="14"/>
    </location>
</feature>
<sequence>MSDQPKREASEDPNPRPSIRRKTSASAYPSIQDLPDRQPEPDSDATPEGSDGQRLAFDFVVERPPPNATVPEIIISLPDTSSPTPSEVPAPEEESLEVESGSTGSPSSTTTSEAPKVRRELPKVEDNSKPKVKDRLPKEKDESPEGK</sequence>
<evidence type="ECO:0000313" key="2">
    <source>
        <dbReference type="EMBL" id="RFN45227.1"/>
    </source>
</evidence>
<reference evidence="2 3" key="1">
    <citation type="journal article" date="2018" name="PLoS Pathog.">
        <title>Evolution of structural diversity of trichothecenes, a family of toxins produced by plant pathogenic and entomopathogenic fungi.</title>
        <authorList>
            <person name="Proctor R.H."/>
            <person name="McCormick S.P."/>
            <person name="Kim H.S."/>
            <person name="Cardoza R.E."/>
            <person name="Stanley A.M."/>
            <person name="Lindo L."/>
            <person name="Kelly A."/>
            <person name="Brown D.W."/>
            <person name="Lee T."/>
            <person name="Vaughan M.M."/>
            <person name="Alexander N.J."/>
            <person name="Busman M."/>
            <person name="Gutierrez S."/>
        </authorList>
    </citation>
    <scope>NUCLEOTIDE SEQUENCE [LARGE SCALE GENOMIC DNA]</scope>
    <source>
        <strain evidence="2 3">NRRL 13405</strain>
    </source>
</reference>
<comment type="caution">
    <text evidence="2">The sequence shown here is derived from an EMBL/GenBank/DDBJ whole genome shotgun (WGS) entry which is preliminary data.</text>
</comment>
<accession>A0A395MBD8</accession>